<keyword evidence="3" id="KW-0539">Nucleus</keyword>
<feature type="compositionally biased region" description="Polar residues" evidence="4">
    <location>
        <begin position="518"/>
        <end position="530"/>
    </location>
</feature>
<dbReference type="GeneID" id="127224165"/>
<feature type="region of interest" description="Disordered" evidence="4">
    <location>
        <begin position="688"/>
        <end position="730"/>
    </location>
</feature>
<dbReference type="GO" id="GO:0005634">
    <property type="term" value="C:nucleus"/>
    <property type="evidence" value="ECO:0007669"/>
    <property type="project" value="UniProtKB-SubCell"/>
</dbReference>
<feature type="compositionally biased region" description="Low complexity" evidence="4">
    <location>
        <begin position="700"/>
        <end position="709"/>
    </location>
</feature>
<dbReference type="PANTHER" id="PTHR13026">
    <property type="entry name" value="NNP-1 PROTEIN NOVEL NUCLEAR PROTEIN 1 NOP52"/>
    <property type="match status" value="1"/>
</dbReference>
<protein>
    <submittedName>
        <fullName evidence="5">Rrp1b protein</fullName>
    </submittedName>
</protein>
<comment type="caution">
    <text evidence="5">The sequence shown here is derived from an EMBL/GenBank/DDBJ whole genome shotgun (WGS) entry which is preliminary data.</text>
</comment>
<organism evidence="5 6">
    <name type="scientific">Phodopus roborovskii</name>
    <name type="common">Roborovski's desert hamster</name>
    <name type="synonym">Cricetulus roborovskii</name>
    <dbReference type="NCBI Taxonomy" id="109678"/>
    <lineage>
        <taxon>Eukaryota</taxon>
        <taxon>Metazoa</taxon>
        <taxon>Chordata</taxon>
        <taxon>Craniata</taxon>
        <taxon>Vertebrata</taxon>
        <taxon>Euteleostomi</taxon>
        <taxon>Mammalia</taxon>
        <taxon>Eutheria</taxon>
        <taxon>Euarchontoglires</taxon>
        <taxon>Glires</taxon>
        <taxon>Rodentia</taxon>
        <taxon>Myomorpha</taxon>
        <taxon>Muroidea</taxon>
        <taxon>Cricetidae</taxon>
        <taxon>Cricetinae</taxon>
        <taxon>Phodopus</taxon>
    </lineage>
</organism>
<proteinExistence type="inferred from homology"/>
<dbReference type="GO" id="GO:0030688">
    <property type="term" value="C:preribosome, small subunit precursor"/>
    <property type="evidence" value="ECO:0007669"/>
    <property type="project" value="InterPro"/>
</dbReference>
<gene>
    <name evidence="5" type="primary">Rrp1b</name>
    <name evidence="5" type="ORF">PHOROB_LOCUS7332</name>
</gene>
<sequence length="730" mass="81446">MAPAMQSAELQFAQRLASSEKGVRDRAVRKLRQYLSARTQSDSGGFSQEELLKIWKGLFYCMWVQDEPLLQEELANIISQLIHVVNSSEAQHLFIQTFWQTMNREWQGIDKLHLDKYCTLIRLVLRQSFEVLKQSAWEESQVKLFLDILMKEILSPESQSPNGVRSHLIDVYLDELSTVGGKELLADQNLKLIDPFCRIAAKTKDHTLVQTIARGVFEAIVDQSAFVPEETVEEQTKVGEGGRSAQEIPANKLACRKAVSGKKAALGRCLRDGVLGSRERDSCAAFKDSGSPLQFDYKAVADRLLEIVNSKSTPPFNRKRLCRLIRKFQDLSEGNSIQPSFGEDITADENGQALVQKRHKKKRKKLLERAALDREKGNTVSPDGEEDIGGNVHKRKRRKKKRNHFQAETQGLDAVAMPPAQGADSEPEVEAAVSTIKENSSEPTPILPTHNKRKRLRKKNLRIHREIWKSTALPQENVSENHPVIGHPQSSAAQVSSSEGVQAQKRKRKLGALPVNNGGLTVQKAGTPTSPGEEKDGQSTLPQGKRPQKKTVSCSLNLYDLSSQKTAILKKRKKMKRMSDLVEHNGVLESSARQIQALGSNRTLKKPVTTEDDFVKFDTHFLPKPLFFRKAKSSSTICPRGPAVQLNKTPSSSKKVTFGLNRNMTAEFKKTDKSILVSPTGLSRVAFNPEQRPLHGVLKTPTSSPASTPQSAMKLPATTPKRRPRAADFF</sequence>
<dbReference type="Proteomes" id="UP001152836">
    <property type="component" value="Unassembled WGS sequence"/>
</dbReference>
<dbReference type="Pfam" id="PF05997">
    <property type="entry name" value="Nop52"/>
    <property type="match status" value="1"/>
</dbReference>
<dbReference type="RefSeq" id="XP_051042989.1">
    <property type="nucleotide sequence ID" value="XM_051187032.1"/>
</dbReference>
<dbReference type="KEGG" id="prob:127224165"/>
<accession>A0AAU9ZCQ6</accession>
<dbReference type="AlphaFoldDB" id="A0AAU9ZCQ6"/>
<feature type="compositionally biased region" description="Polar residues" evidence="4">
    <location>
        <begin position="488"/>
        <end position="501"/>
    </location>
</feature>
<dbReference type="EMBL" id="CALSGD010001418">
    <property type="protein sequence ID" value="CAH6789895.1"/>
    <property type="molecule type" value="Genomic_DNA"/>
</dbReference>
<dbReference type="GO" id="GO:0006364">
    <property type="term" value="P:rRNA processing"/>
    <property type="evidence" value="ECO:0007669"/>
    <property type="project" value="InterPro"/>
</dbReference>
<dbReference type="PANTHER" id="PTHR13026:SF2">
    <property type="entry name" value="RIBOSOMAL RNA PROCESSING PROTEIN 1 HOMOLOG B"/>
    <property type="match status" value="1"/>
</dbReference>
<reference evidence="5" key="1">
    <citation type="submission" date="2022-06" db="EMBL/GenBank/DDBJ databases">
        <authorList>
            <person name="Andreotti S."/>
            <person name="Wyler E."/>
        </authorList>
    </citation>
    <scope>NUCLEOTIDE SEQUENCE</scope>
</reference>
<feature type="region of interest" description="Disordered" evidence="4">
    <location>
        <begin position="374"/>
        <end position="410"/>
    </location>
</feature>
<feature type="region of interest" description="Disordered" evidence="4">
    <location>
        <begin position="487"/>
        <end position="551"/>
    </location>
</feature>
<comment type="subcellular location">
    <subcellularLocation>
        <location evidence="1">Nucleus</location>
    </subcellularLocation>
</comment>
<name>A0AAU9ZCQ6_PHORO</name>
<feature type="compositionally biased region" description="Basic residues" evidence="4">
    <location>
        <begin position="392"/>
        <end position="404"/>
    </location>
</feature>
<evidence type="ECO:0000256" key="1">
    <source>
        <dbReference type="ARBA" id="ARBA00004123"/>
    </source>
</evidence>
<evidence type="ECO:0000313" key="6">
    <source>
        <dbReference type="Proteomes" id="UP001152836"/>
    </source>
</evidence>
<comment type="similarity">
    <text evidence="2">Belongs to the RRP1 family.</text>
</comment>
<evidence type="ECO:0000256" key="2">
    <source>
        <dbReference type="ARBA" id="ARBA00006374"/>
    </source>
</evidence>
<evidence type="ECO:0000256" key="4">
    <source>
        <dbReference type="SAM" id="MobiDB-lite"/>
    </source>
</evidence>
<dbReference type="CTD" id="23076"/>
<evidence type="ECO:0000313" key="5">
    <source>
        <dbReference type="EMBL" id="CAH6789895.1"/>
    </source>
</evidence>
<keyword evidence="6" id="KW-1185">Reference proteome</keyword>
<evidence type="ECO:0000256" key="3">
    <source>
        <dbReference type="ARBA" id="ARBA00023242"/>
    </source>
</evidence>
<dbReference type="InterPro" id="IPR010301">
    <property type="entry name" value="RRP1"/>
</dbReference>